<evidence type="ECO:0000313" key="1">
    <source>
        <dbReference type="EMBL" id="QBP33317.1"/>
    </source>
</evidence>
<accession>A0A482JLR2</accession>
<evidence type="ECO:0000313" key="2">
    <source>
        <dbReference type="Proteomes" id="UP000295568"/>
    </source>
</evidence>
<dbReference type="Proteomes" id="UP000295568">
    <property type="component" value="Segment"/>
</dbReference>
<dbReference type="EMBL" id="MK524501">
    <property type="protein sequence ID" value="QBP33317.1"/>
    <property type="molecule type" value="Genomic_DNA"/>
</dbReference>
<organism evidence="1 2">
    <name type="scientific">Gordonia phage BrutonGaster</name>
    <dbReference type="NCBI Taxonomy" id="2530116"/>
    <lineage>
        <taxon>Viruses</taxon>
        <taxon>Duplodnaviria</taxon>
        <taxon>Heunggongvirae</taxon>
        <taxon>Uroviricota</taxon>
        <taxon>Caudoviricetes</taxon>
        <taxon>Oneupvirus</taxon>
        <taxon>Oneupvirus brutongaster</taxon>
    </lineage>
</organism>
<dbReference type="KEGG" id="vg:55012058"/>
<keyword evidence="2" id="KW-1185">Reference proteome</keyword>
<gene>
    <name evidence="1" type="primary">102</name>
    <name evidence="1" type="ORF">SEA_BRUTONGASTER_102</name>
</gene>
<dbReference type="RefSeq" id="YP_009820616.1">
    <property type="nucleotide sequence ID" value="NC_048169.1"/>
</dbReference>
<proteinExistence type="predicted"/>
<reference evidence="1 2" key="1">
    <citation type="submission" date="2019-02" db="EMBL/GenBank/DDBJ databases">
        <authorList>
            <person name="Rowley M."/>
            <person name="Stucki C."/>
            <person name="Ghiringhelli B."/>
            <person name="Naegele L."/>
            <person name="Emmons C.B."/>
            <person name="Slowan-Pomeroy T."/>
            <person name="Briggs L.A."/>
            <person name="Garlena R.A."/>
            <person name="Russell D.A."/>
            <person name="Pope W.H."/>
            <person name="Molloy S.D."/>
            <person name="Jacobs-Sera D."/>
            <person name="Hatfull G.F."/>
        </authorList>
    </citation>
    <scope>NUCLEOTIDE SEQUENCE [LARGE SCALE GENOMIC DNA]</scope>
</reference>
<dbReference type="GeneID" id="55012058"/>
<sequence>MSDPFQLSMLRLPPDYLEPVREQLLTGVLTSSPEDIVDVMIDLHTALAKMAVASAHLPGPAGQIAAKAVDSVMQEAARLSIERQIFREVLTIPGQG</sequence>
<name>A0A482JLR2_9CAUD</name>
<protein>
    <submittedName>
        <fullName evidence="1">Uncharacterized protein</fullName>
    </submittedName>
</protein>